<gene>
    <name evidence="2" type="ORF">BDA99DRAFT_541818</name>
</gene>
<dbReference type="EMBL" id="JAIXMP010000032">
    <property type="protein sequence ID" value="KAI9250570.1"/>
    <property type="molecule type" value="Genomic_DNA"/>
</dbReference>
<keyword evidence="3" id="KW-1185">Reference proteome</keyword>
<proteinExistence type="predicted"/>
<sequence>MPYIYAESTWIWPDKCYFIDGGGTAGKQLRMKHVVTPYRSLQFMALLNAELLWPKVNIDLFPNDTNNEYQTLQFSGDDEYHSDDYNPEEDEYDKDNVDDILQEIENGRPVSNFFESADGGDTNVDLL</sequence>
<evidence type="ECO:0000256" key="1">
    <source>
        <dbReference type="SAM" id="MobiDB-lite"/>
    </source>
</evidence>
<comment type="caution">
    <text evidence="2">The sequence shown here is derived from an EMBL/GenBank/DDBJ whole genome shotgun (WGS) entry which is preliminary data.</text>
</comment>
<dbReference type="Proteomes" id="UP001209540">
    <property type="component" value="Unassembled WGS sequence"/>
</dbReference>
<evidence type="ECO:0000313" key="2">
    <source>
        <dbReference type="EMBL" id="KAI9250570.1"/>
    </source>
</evidence>
<name>A0AAD5K285_9FUNG</name>
<accession>A0AAD5K285</accession>
<reference evidence="2" key="1">
    <citation type="journal article" date="2022" name="IScience">
        <title>Evolution of zygomycete secretomes and the origins of terrestrial fungal ecologies.</title>
        <authorList>
            <person name="Chang Y."/>
            <person name="Wang Y."/>
            <person name="Mondo S."/>
            <person name="Ahrendt S."/>
            <person name="Andreopoulos W."/>
            <person name="Barry K."/>
            <person name="Beard J."/>
            <person name="Benny G.L."/>
            <person name="Blankenship S."/>
            <person name="Bonito G."/>
            <person name="Cuomo C."/>
            <person name="Desiro A."/>
            <person name="Gervers K.A."/>
            <person name="Hundley H."/>
            <person name="Kuo A."/>
            <person name="LaButti K."/>
            <person name="Lang B.F."/>
            <person name="Lipzen A."/>
            <person name="O'Donnell K."/>
            <person name="Pangilinan J."/>
            <person name="Reynolds N."/>
            <person name="Sandor L."/>
            <person name="Smith M.E."/>
            <person name="Tsang A."/>
            <person name="Grigoriev I.V."/>
            <person name="Stajich J.E."/>
            <person name="Spatafora J.W."/>
        </authorList>
    </citation>
    <scope>NUCLEOTIDE SEQUENCE</scope>
    <source>
        <strain evidence="2">RSA 2281</strain>
    </source>
</reference>
<protein>
    <submittedName>
        <fullName evidence="2">Uncharacterized protein</fullName>
    </submittedName>
</protein>
<feature type="region of interest" description="Disordered" evidence="1">
    <location>
        <begin position="108"/>
        <end position="127"/>
    </location>
</feature>
<dbReference type="AlphaFoldDB" id="A0AAD5K285"/>
<evidence type="ECO:0000313" key="3">
    <source>
        <dbReference type="Proteomes" id="UP001209540"/>
    </source>
</evidence>
<organism evidence="2 3">
    <name type="scientific">Phascolomyces articulosus</name>
    <dbReference type="NCBI Taxonomy" id="60185"/>
    <lineage>
        <taxon>Eukaryota</taxon>
        <taxon>Fungi</taxon>
        <taxon>Fungi incertae sedis</taxon>
        <taxon>Mucoromycota</taxon>
        <taxon>Mucoromycotina</taxon>
        <taxon>Mucoromycetes</taxon>
        <taxon>Mucorales</taxon>
        <taxon>Lichtheimiaceae</taxon>
        <taxon>Phascolomyces</taxon>
    </lineage>
</organism>
<reference evidence="2" key="2">
    <citation type="submission" date="2023-02" db="EMBL/GenBank/DDBJ databases">
        <authorList>
            <consortium name="DOE Joint Genome Institute"/>
            <person name="Mondo S.J."/>
            <person name="Chang Y."/>
            <person name="Wang Y."/>
            <person name="Ahrendt S."/>
            <person name="Andreopoulos W."/>
            <person name="Barry K."/>
            <person name="Beard J."/>
            <person name="Benny G.L."/>
            <person name="Blankenship S."/>
            <person name="Bonito G."/>
            <person name="Cuomo C."/>
            <person name="Desiro A."/>
            <person name="Gervers K.A."/>
            <person name="Hundley H."/>
            <person name="Kuo A."/>
            <person name="LaButti K."/>
            <person name="Lang B.F."/>
            <person name="Lipzen A."/>
            <person name="O'Donnell K."/>
            <person name="Pangilinan J."/>
            <person name="Reynolds N."/>
            <person name="Sandor L."/>
            <person name="Smith M.W."/>
            <person name="Tsang A."/>
            <person name="Grigoriev I.V."/>
            <person name="Stajich J.E."/>
            <person name="Spatafora J.W."/>
        </authorList>
    </citation>
    <scope>NUCLEOTIDE SEQUENCE</scope>
    <source>
        <strain evidence="2">RSA 2281</strain>
    </source>
</reference>